<gene>
    <name evidence="1" type="ORF">MSG28_015482</name>
</gene>
<evidence type="ECO:0000313" key="1">
    <source>
        <dbReference type="EMBL" id="KAI8433447.1"/>
    </source>
</evidence>
<sequence>MGVGWTRLSHAPNKGGLAQLLGGCRRTASDIEADREGDGGTIWTHQSTKKPVASCYFPVTSRICIHAANSSTGLCVLPDRCQGGTSYGEGEVELMVHRRLLTDDGFGLDETLNEEENGVGIVIRGKHRLMFGNYKQEVDELTFSERVSHASHRWQMEPWLFVTSGEKVNRRKWQNVRNKRGLCSPVDVFRLMKLTCTQYSALRLHGLPRHIRVLTLEPWKAGSVLLRLENTLEKSDRANSRSEMSEEFPKPAHITVELRKMFQHLQIKDSERQGPTDQGSRRRKVQNHIRHRDHCIVLLWQFLPFLLLLLPLLMFGGDETGPVCHHKLHPTLAHVPYSTESETFRRQSAVISELRSVRETTLAANQWLEEARQMDWSTRSVLIIRSPWPTLPWSRREEPGAKRAGHSRGPGPAERSSVPRSKGALGRQDEQPGQCSTPERSGSWTSQEGCAVLRKLRPSGLSVRYVYNGGDDGILPEDLDYTDETKTKQADNKDSGHFSDEEPDFIRRKPQRRGDKLKSKIKNANLEEEMRKKRSINISENFIDNVINNSEFDNMDNIRRKYTTDQFKMENKAAYKANVTNKDPVTIRIVEPFATNTPKSVLYRKPKQRKHYLTDFHSSEEDESITLRKRWRRKNGRKKRPAVLYTDMNTDETDDGVTKSMYEMYYKTKSPRPPRTFEEAGEVTRVKRRKKSRGYRPQVEERTESVRRNKAKQRKDKTEKVDMPFFITSGMDDFSLDRRRMETLEEDEEEKDPAIKVESTTSRRLEMDYDNYYDDREGRRKRFV</sequence>
<dbReference type="Proteomes" id="UP001064048">
    <property type="component" value="Chromosome 28"/>
</dbReference>
<proteinExistence type="predicted"/>
<organism evidence="1 2">
    <name type="scientific">Choristoneura fumiferana</name>
    <name type="common">Spruce budworm moth</name>
    <name type="synonym">Archips fumiferana</name>
    <dbReference type="NCBI Taxonomy" id="7141"/>
    <lineage>
        <taxon>Eukaryota</taxon>
        <taxon>Metazoa</taxon>
        <taxon>Ecdysozoa</taxon>
        <taxon>Arthropoda</taxon>
        <taxon>Hexapoda</taxon>
        <taxon>Insecta</taxon>
        <taxon>Pterygota</taxon>
        <taxon>Neoptera</taxon>
        <taxon>Endopterygota</taxon>
        <taxon>Lepidoptera</taxon>
        <taxon>Glossata</taxon>
        <taxon>Ditrysia</taxon>
        <taxon>Tortricoidea</taxon>
        <taxon>Tortricidae</taxon>
        <taxon>Tortricinae</taxon>
        <taxon>Choristoneura</taxon>
    </lineage>
</organism>
<evidence type="ECO:0000313" key="2">
    <source>
        <dbReference type="Proteomes" id="UP001064048"/>
    </source>
</evidence>
<dbReference type="EMBL" id="CM046128">
    <property type="protein sequence ID" value="KAI8433447.1"/>
    <property type="molecule type" value="Genomic_DNA"/>
</dbReference>
<accession>A0ACC0KAB2</accession>
<comment type="caution">
    <text evidence="1">The sequence shown here is derived from an EMBL/GenBank/DDBJ whole genome shotgun (WGS) entry which is preliminary data.</text>
</comment>
<protein>
    <submittedName>
        <fullName evidence="1">Uncharacterized protein</fullName>
    </submittedName>
</protein>
<keyword evidence="2" id="KW-1185">Reference proteome</keyword>
<name>A0ACC0KAB2_CHOFU</name>
<reference evidence="1 2" key="1">
    <citation type="journal article" date="2022" name="Genome Biol. Evol.">
        <title>The Spruce Budworm Genome: Reconstructing the Evolutionary History of Antifreeze Proteins.</title>
        <authorList>
            <person name="Beliveau C."/>
            <person name="Gagne P."/>
            <person name="Picq S."/>
            <person name="Vernygora O."/>
            <person name="Keeling C.I."/>
            <person name="Pinkney K."/>
            <person name="Doucet D."/>
            <person name="Wen F."/>
            <person name="Johnston J.S."/>
            <person name="Maaroufi H."/>
            <person name="Boyle B."/>
            <person name="Laroche J."/>
            <person name="Dewar K."/>
            <person name="Juretic N."/>
            <person name="Blackburn G."/>
            <person name="Nisole A."/>
            <person name="Brunet B."/>
            <person name="Brandao M."/>
            <person name="Lumley L."/>
            <person name="Duan J."/>
            <person name="Quan G."/>
            <person name="Lucarotti C.J."/>
            <person name="Roe A.D."/>
            <person name="Sperling F.A.H."/>
            <person name="Levesque R.C."/>
            <person name="Cusson M."/>
        </authorList>
    </citation>
    <scope>NUCLEOTIDE SEQUENCE [LARGE SCALE GENOMIC DNA]</scope>
    <source>
        <strain evidence="1">Glfc:IPQL:Cfum</strain>
    </source>
</reference>